<sequence length="123" mass="14264">MPHLTIDILQLLEERLGKEEAKKVAQAIEIALESIEDKAKDVALQKKLELKEELTKELITKAEFYGEIGLLRQEMQTLKTELEKEILRLDRKFTIMFLILLFAIIFLNRGALEFIARLLGLIK</sequence>
<keyword evidence="1" id="KW-1133">Transmembrane helix</keyword>
<dbReference type="AlphaFoldDB" id="A0A7C2V8V2"/>
<keyword evidence="1" id="KW-0472">Membrane</keyword>
<dbReference type="EMBL" id="DSFP01000004">
    <property type="protein sequence ID" value="HEW45099.1"/>
    <property type="molecule type" value="Genomic_DNA"/>
</dbReference>
<feature type="transmembrane region" description="Helical" evidence="1">
    <location>
        <begin position="93"/>
        <end position="112"/>
    </location>
</feature>
<reference evidence="2" key="1">
    <citation type="journal article" date="2020" name="mSystems">
        <title>Genome- and Community-Level Interaction Insights into Carbon Utilization and Element Cycling Functions of Hydrothermarchaeota in Hydrothermal Sediment.</title>
        <authorList>
            <person name="Zhou Z."/>
            <person name="Liu Y."/>
            <person name="Xu W."/>
            <person name="Pan J."/>
            <person name="Luo Z.H."/>
            <person name="Li M."/>
        </authorList>
    </citation>
    <scope>NUCLEOTIDE SEQUENCE [LARGE SCALE GENOMIC DNA]</scope>
    <source>
        <strain evidence="2">SpSt-132</strain>
    </source>
</reference>
<name>A0A7C2V8V2_9AQUI</name>
<protein>
    <recommendedName>
        <fullName evidence="3">DUF1640 domain-containing protein</fullName>
    </recommendedName>
</protein>
<accession>A0A7C2V8V2</accession>
<proteinExistence type="predicted"/>
<keyword evidence="1" id="KW-0812">Transmembrane</keyword>
<gene>
    <name evidence="2" type="ORF">ENO47_00250</name>
</gene>
<evidence type="ECO:0008006" key="3">
    <source>
        <dbReference type="Google" id="ProtNLM"/>
    </source>
</evidence>
<comment type="caution">
    <text evidence="2">The sequence shown here is derived from an EMBL/GenBank/DDBJ whole genome shotgun (WGS) entry which is preliminary data.</text>
</comment>
<evidence type="ECO:0000256" key="1">
    <source>
        <dbReference type="SAM" id="Phobius"/>
    </source>
</evidence>
<organism evidence="2">
    <name type="scientific">Hydrogenobacter sp</name>
    <dbReference type="NCBI Taxonomy" id="2152829"/>
    <lineage>
        <taxon>Bacteria</taxon>
        <taxon>Pseudomonadati</taxon>
        <taxon>Aquificota</taxon>
        <taxon>Aquificia</taxon>
        <taxon>Aquificales</taxon>
        <taxon>Aquificaceae</taxon>
        <taxon>Hydrogenobacter</taxon>
    </lineage>
</organism>
<evidence type="ECO:0000313" key="2">
    <source>
        <dbReference type="EMBL" id="HEW45099.1"/>
    </source>
</evidence>